<evidence type="ECO:0000313" key="1">
    <source>
        <dbReference type="EnsemblMetazoa" id="MESCA002935-PA"/>
    </source>
</evidence>
<reference evidence="1" key="2">
    <citation type="submission" date="2015-06" db="UniProtKB">
        <authorList>
            <consortium name="EnsemblMetazoa"/>
        </authorList>
    </citation>
    <scope>IDENTIFICATION</scope>
</reference>
<dbReference type="AlphaFoldDB" id="T1GHM8"/>
<keyword evidence="2" id="KW-1185">Reference proteome</keyword>
<dbReference type="STRING" id="36166.T1GHM8"/>
<organism evidence="1 2">
    <name type="scientific">Megaselia scalaris</name>
    <name type="common">Humpbacked fly</name>
    <name type="synonym">Phora scalaris</name>
    <dbReference type="NCBI Taxonomy" id="36166"/>
    <lineage>
        <taxon>Eukaryota</taxon>
        <taxon>Metazoa</taxon>
        <taxon>Ecdysozoa</taxon>
        <taxon>Arthropoda</taxon>
        <taxon>Hexapoda</taxon>
        <taxon>Insecta</taxon>
        <taxon>Pterygota</taxon>
        <taxon>Neoptera</taxon>
        <taxon>Endopterygota</taxon>
        <taxon>Diptera</taxon>
        <taxon>Brachycera</taxon>
        <taxon>Muscomorpha</taxon>
        <taxon>Platypezoidea</taxon>
        <taxon>Phoridae</taxon>
        <taxon>Megaseliini</taxon>
        <taxon>Megaselia</taxon>
    </lineage>
</organism>
<evidence type="ECO:0000313" key="2">
    <source>
        <dbReference type="Proteomes" id="UP000015102"/>
    </source>
</evidence>
<dbReference type="EMBL" id="CAQQ02112320">
    <property type="status" value="NOT_ANNOTATED_CDS"/>
    <property type="molecule type" value="Genomic_DNA"/>
</dbReference>
<dbReference type="EnsemblMetazoa" id="MESCA002935-RA">
    <property type="protein sequence ID" value="MESCA002935-PA"/>
    <property type="gene ID" value="MESCA002935"/>
</dbReference>
<dbReference type="HOGENOM" id="CLU_1867439_0_0_1"/>
<protein>
    <submittedName>
        <fullName evidence="1">Uncharacterized protein</fullName>
    </submittedName>
</protein>
<accession>T1GHM8</accession>
<dbReference type="Proteomes" id="UP000015102">
    <property type="component" value="Unassembled WGS sequence"/>
</dbReference>
<proteinExistence type="predicted"/>
<reference evidence="2" key="1">
    <citation type="submission" date="2013-02" db="EMBL/GenBank/DDBJ databases">
        <authorList>
            <person name="Hughes D."/>
        </authorList>
    </citation>
    <scope>NUCLEOTIDE SEQUENCE</scope>
    <source>
        <strain>Durham</strain>
        <strain evidence="2">NC isolate 2 -- Noor lab</strain>
    </source>
</reference>
<name>T1GHM8_MEGSC</name>
<sequence length="137" mass="15356">MSFSQVARSLSKSANLFRSGRILAGTVRPQIRMISQSFAPVSYTITSNKNFQSLRLYSSEGGKKPSLVEITERVLKVVAAYDKVTSSNNQVSLWQLQSTRLYSGKPPLNLKLIEERVVLVLNLYDKIDPAKLLNLHT</sequence>